<sequence length="105" mass="11389">MPEGYTHIRTARQAAEFAGIQPKDPAAFGAGANGPDPLFCYQVWKPAAKRTENLPVLGQRLHQENTGAFLASLIAGARTPTQRSYVLGFLCHYATDCVMHPYVAA</sequence>
<evidence type="ECO:0000313" key="3">
    <source>
        <dbReference type="Proteomes" id="UP000713596"/>
    </source>
</evidence>
<dbReference type="AlphaFoldDB" id="A0A948T2E4"/>
<proteinExistence type="predicted"/>
<protein>
    <submittedName>
        <fullName evidence="2">Zinc dependent phospholipase C family protein</fullName>
    </submittedName>
</protein>
<comment type="caution">
    <text evidence="2">The sequence shown here is derived from an EMBL/GenBank/DDBJ whole genome shotgun (WGS) entry which is preliminary data.</text>
</comment>
<gene>
    <name evidence="2" type="ORF">H9882_03655</name>
</gene>
<evidence type="ECO:0000259" key="1">
    <source>
        <dbReference type="Pfam" id="PF00882"/>
    </source>
</evidence>
<dbReference type="Pfam" id="PF00882">
    <property type="entry name" value="Zn_dep_PLPC"/>
    <property type="match status" value="1"/>
</dbReference>
<dbReference type="Proteomes" id="UP000713596">
    <property type="component" value="Unassembled WGS sequence"/>
</dbReference>
<feature type="non-terminal residue" evidence="2">
    <location>
        <position position="105"/>
    </location>
</feature>
<feature type="domain" description="Phospholipase C/D" evidence="1">
    <location>
        <begin position="6"/>
        <end position="100"/>
    </location>
</feature>
<dbReference type="EMBL" id="JAHLFP010000028">
    <property type="protein sequence ID" value="MBU3805971.1"/>
    <property type="molecule type" value="Genomic_DNA"/>
</dbReference>
<accession>A0A948T2E4</accession>
<name>A0A948T2E4_9FIRM</name>
<reference evidence="2" key="1">
    <citation type="journal article" date="2021" name="PeerJ">
        <title>Extensive microbial diversity within the chicken gut microbiome revealed by metagenomics and culture.</title>
        <authorList>
            <person name="Gilroy R."/>
            <person name="Ravi A."/>
            <person name="Getino M."/>
            <person name="Pursley I."/>
            <person name="Horton D.L."/>
            <person name="Alikhan N.F."/>
            <person name="Baker D."/>
            <person name="Gharbi K."/>
            <person name="Hall N."/>
            <person name="Watson M."/>
            <person name="Adriaenssens E.M."/>
            <person name="Foster-Nyarko E."/>
            <person name="Jarju S."/>
            <person name="Secka A."/>
            <person name="Antonio M."/>
            <person name="Oren A."/>
            <person name="Chaudhuri R.R."/>
            <person name="La Ragione R."/>
            <person name="Hildebrand F."/>
            <person name="Pallen M.J."/>
        </authorList>
    </citation>
    <scope>NUCLEOTIDE SEQUENCE</scope>
    <source>
        <strain evidence="2">B5_2728</strain>
    </source>
</reference>
<organism evidence="2 3">
    <name type="scientific">Candidatus Allofournierella pullistercoris</name>
    <dbReference type="NCBI Taxonomy" id="2838597"/>
    <lineage>
        <taxon>Bacteria</taxon>
        <taxon>Bacillati</taxon>
        <taxon>Bacillota</taxon>
        <taxon>Clostridia</taxon>
        <taxon>Eubacteriales</taxon>
        <taxon>Oscillospiraceae</taxon>
        <taxon>Allofournierella</taxon>
    </lineage>
</organism>
<dbReference type="InterPro" id="IPR029002">
    <property type="entry name" value="PLPC/GPLD1"/>
</dbReference>
<reference evidence="2" key="2">
    <citation type="submission" date="2021-04" db="EMBL/GenBank/DDBJ databases">
        <authorList>
            <person name="Gilroy R."/>
        </authorList>
    </citation>
    <scope>NUCLEOTIDE SEQUENCE</scope>
    <source>
        <strain evidence="2">B5_2728</strain>
    </source>
</reference>
<evidence type="ECO:0000313" key="2">
    <source>
        <dbReference type="EMBL" id="MBU3805971.1"/>
    </source>
</evidence>